<evidence type="ECO:0000313" key="1">
    <source>
        <dbReference type="EMBL" id="SPP91481.1"/>
    </source>
</evidence>
<dbReference type="Proteomes" id="UP000246085">
    <property type="component" value="Chromosome BRAD3257"/>
</dbReference>
<dbReference type="KEGG" id="bvz:BRAD3257_0310"/>
<gene>
    <name evidence="1" type="ORF">BRAD3257_0310</name>
</gene>
<dbReference type="EMBL" id="LS398110">
    <property type="protein sequence ID" value="SPP91481.1"/>
    <property type="molecule type" value="Genomic_DNA"/>
</dbReference>
<name>A0A2U3PQR0_9BRAD</name>
<protein>
    <submittedName>
        <fullName evidence="1">Uncharacterized protein</fullName>
    </submittedName>
</protein>
<evidence type="ECO:0000313" key="2">
    <source>
        <dbReference type="Proteomes" id="UP000246085"/>
    </source>
</evidence>
<organism evidence="1 2">
    <name type="scientific">Bradyrhizobium vignae</name>
    <dbReference type="NCBI Taxonomy" id="1549949"/>
    <lineage>
        <taxon>Bacteria</taxon>
        <taxon>Pseudomonadati</taxon>
        <taxon>Pseudomonadota</taxon>
        <taxon>Alphaproteobacteria</taxon>
        <taxon>Hyphomicrobiales</taxon>
        <taxon>Nitrobacteraceae</taxon>
        <taxon>Bradyrhizobium</taxon>
    </lineage>
</organism>
<proteinExistence type="predicted"/>
<reference evidence="1 2" key="1">
    <citation type="submission" date="2018-03" db="EMBL/GenBank/DDBJ databases">
        <authorList>
            <person name="Gully D."/>
        </authorList>
    </citation>
    <scope>NUCLEOTIDE SEQUENCE [LARGE SCALE GENOMIC DNA]</scope>
    <source>
        <strain evidence="1">ORS3257</strain>
    </source>
</reference>
<sequence length="82" mass="8650">MTASAELAVCLPLHHKSPSTTVSKIEVHSATSPQSNPNISRFAPIVVVFWTDSNGDLPVPVCGALLDKNKKTEAGTAPALRQ</sequence>
<accession>A0A2U3PQR0</accession>
<dbReference type="AlphaFoldDB" id="A0A2U3PQR0"/>